<proteinExistence type="inferred from homology"/>
<dbReference type="GO" id="GO:0000725">
    <property type="term" value="P:recombinational repair"/>
    <property type="evidence" value="ECO:0007669"/>
    <property type="project" value="TreeGrafter"/>
</dbReference>
<keyword evidence="4 11" id="KW-0347">Helicase</keyword>
<keyword evidence="6" id="KW-0238">DNA-binding</keyword>
<evidence type="ECO:0000256" key="3">
    <source>
        <dbReference type="ARBA" id="ARBA00022801"/>
    </source>
</evidence>
<dbReference type="PROSITE" id="PS51217">
    <property type="entry name" value="UVRD_HELICASE_CTER"/>
    <property type="match status" value="1"/>
</dbReference>
<evidence type="ECO:0000256" key="4">
    <source>
        <dbReference type="ARBA" id="ARBA00022806"/>
    </source>
</evidence>
<protein>
    <recommendedName>
        <fullName evidence="9">DNA 3'-5' helicase</fullName>
        <ecNumber evidence="9">5.6.2.4</ecNumber>
    </recommendedName>
</protein>
<keyword evidence="5 11" id="KW-0067">ATP-binding</keyword>
<dbReference type="GO" id="GO:0009314">
    <property type="term" value="P:response to radiation"/>
    <property type="evidence" value="ECO:0007669"/>
    <property type="project" value="UniProtKB-ARBA"/>
</dbReference>
<dbReference type="GO" id="GO:0003677">
    <property type="term" value="F:DNA binding"/>
    <property type="evidence" value="ECO:0007669"/>
    <property type="project" value="UniProtKB-KW"/>
</dbReference>
<dbReference type="GO" id="GO:0016887">
    <property type="term" value="F:ATP hydrolysis activity"/>
    <property type="evidence" value="ECO:0007669"/>
    <property type="project" value="RHEA"/>
</dbReference>
<gene>
    <name evidence="14" type="ORF">A3F02_01015</name>
</gene>
<organism evidence="14 15">
    <name type="scientific">Candidatus Curtissbacteria bacterium RIFCSPHIGHO2_12_FULL_38_9b</name>
    <dbReference type="NCBI Taxonomy" id="1797720"/>
    <lineage>
        <taxon>Bacteria</taxon>
        <taxon>Candidatus Curtissiibacteriota</taxon>
    </lineage>
</organism>
<evidence type="ECO:0000256" key="8">
    <source>
        <dbReference type="ARBA" id="ARBA00034617"/>
    </source>
</evidence>
<evidence type="ECO:0000259" key="13">
    <source>
        <dbReference type="PROSITE" id="PS51217"/>
    </source>
</evidence>
<keyword evidence="2 11" id="KW-0547">Nucleotide-binding</keyword>
<dbReference type="InterPro" id="IPR027417">
    <property type="entry name" value="P-loop_NTPase"/>
</dbReference>
<evidence type="ECO:0000313" key="15">
    <source>
        <dbReference type="Proteomes" id="UP000176666"/>
    </source>
</evidence>
<dbReference type="SUPFAM" id="SSF52540">
    <property type="entry name" value="P-loop containing nucleoside triphosphate hydrolases"/>
    <property type="match status" value="1"/>
</dbReference>
<feature type="domain" description="UvrD-like helicase C-terminal" evidence="13">
    <location>
        <begin position="321"/>
        <end position="551"/>
    </location>
</feature>
<feature type="binding site" evidence="11">
    <location>
        <begin position="30"/>
        <end position="37"/>
    </location>
    <ligand>
        <name>ATP</name>
        <dbReference type="ChEBI" id="CHEBI:30616"/>
    </ligand>
</feature>
<comment type="catalytic activity">
    <reaction evidence="8">
        <text>Couples ATP hydrolysis with the unwinding of duplex DNA by translocating in the 3'-5' direction.</text>
        <dbReference type="EC" id="5.6.2.4"/>
    </reaction>
</comment>
<dbReference type="GO" id="GO:0005829">
    <property type="term" value="C:cytosol"/>
    <property type="evidence" value="ECO:0007669"/>
    <property type="project" value="TreeGrafter"/>
</dbReference>
<keyword evidence="3 11" id="KW-0378">Hydrolase</keyword>
<dbReference type="EMBL" id="MFBJ01000040">
    <property type="protein sequence ID" value="OGD95899.1"/>
    <property type="molecule type" value="Genomic_DNA"/>
</dbReference>
<dbReference type="GO" id="GO:0043138">
    <property type="term" value="F:3'-5' DNA helicase activity"/>
    <property type="evidence" value="ECO:0007669"/>
    <property type="project" value="UniProtKB-EC"/>
</dbReference>
<evidence type="ECO:0000256" key="2">
    <source>
        <dbReference type="ARBA" id="ARBA00022741"/>
    </source>
</evidence>
<dbReference type="GO" id="GO:0033202">
    <property type="term" value="C:DNA helicase complex"/>
    <property type="evidence" value="ECO:0007669"/>
    <property type="project" value="TreeGrafter"/>
</dbReference>
<dbReference type="GO" id="GO:0005524">
    <property type="term" value="F:ATP binding"/>
    <property type="evidence" value="ECO:0007669"/>
    <property type="project" value="UniProtKB-UniRule"/>
</dbReference>
<dbReference type="Gene3D" id="1.10.10.160">
    <property type="match status" value="1"/>
</dbReference>
<keyword evidence="7" id="KW-0413">Isomerase</keyword>
<evidence type="ECO:0000256" key="7">
    <source>
        <dbReference type="ARBA" id="ARBA00023235"/>
    </source>
</evidence>
<dbReference type="CDD" id="cd18807">
    <property type="entry name" value="SF1_C_UvrD"/>
    <property type="match status" value="1"/>
</dbReference>
<evidence type="ECO:0000256" key="5">
    <source>
        <dbReference type="ARBA" id="ARBA00022840"/>
    </source>
</evidence>
<dbReference type="InterPro" id="IPR013986">
    <property type="entry name" value="DExx_box_DNA_helicase_dom_sf"/>
</dbReference>
<feature type="domain" description="UvrD-like helicase ATP-binding" evidence="12">
    <location>
        <begin position="9"/>
        <end position="320"/>
    </location>
</feature>
<evidence type="ECO:0000313" key="14">
    <source>
        <dbReference type="EMBL" id="OGD95899.1"/>
    </source>
</evidence>
<dbReference type="Gene3D" id="3.40.50.300">
    <property type="entry name" value="P-loop containing nucleotide triphosphate hydrolases"/>
    <property type="match status" value="3"/>
</dbReference>
<comment type="similarity">
    <text evidence="1">Belongs to the helicase family. UvrD subfamily.</text>
</comment>
<dbReference type="InterPro" id="IPR014017">
    <property type="entry name" value="DNA_helicase_UvrD-like_C"/>
</dbReference>
<dbReference type="InterPro" id="IPR014016">
    <property type="entry name" value="UvrD-like_ATP-bd"/>
</dbReference>
<dbReference type="AlphaFoldDB" id="A0A1F5GVP2"/>
<accession>A0A1F5GVP2</accession>
<dbReference type="PANTHER" id="PTHR11070">
    <property type="entry name" value="UVRD / RECB / PCRA DNA HELICASE FAMILY MEMBER"/>
    <property type="match status" value="1"/>
</dbReference>
<dbReference type="Pfam" id="PF00580">
    <property type="entry name" value="UvrD-helicase"/>
    <property type="match status" value="1"/>
</dbReference>
<reference evidence="14 15" key="1">
    <citation type="journal article" date="2016" name="Nat. Commun.">
        <title>Thousands of microbial genomes shed light on interconnected biogeochemical processes in an aquifer system.</title>
        <authorList>
            <person name="Anantharaman K."/>
            <person name="Brown C.T."/>
            <person name="Hug L.A."/>
            <person name="Sharon I."/>
            <person name="Castelle C.J."/>
            <person name="Probst A.J."/>
            <person name="Thomas B.C."/>
            <person name="Singh A."/>
            <person name="Wilkins M.J."/>
            <person name="Karaoz U."/>
            <person name="Brodie E.L."/>
            <person name="Williams K.H."/>
            <person name="Hubbard S.S."/>
            <person name="Banfield J.F."/>
        </authorList>
    </citation>
    <scope>NUCLEOTIDE SEQUENCE [LARGE SCALE GENOMIC DNA]</scope>
</reference>
<comment type="caution">
    <text evidence="14">The sequence shown here is derived from an EMBL/GenBank/DDBJ whole genome shotgun (WGS) entry which is preliminary data.</text>
</comment>
<evidence type="ECO:0000256" key="9">
    <source>
        <dbReference type="ARBA" id="ARBA00034808"/>
    </source>
</evidence>
<dbReference type="InterPro" id="IPR000212">
    <property type="entry name" value="DNA_helicase_UvrD/REP"/>
</dbReference>
<dbReference type="EC" id="5.6.2.4" evidence="9"/>
<comment type="catalytic activity">
    <reaction evidence="10">
        <text>ATP + H2O = ADP + phosphate + H(+)</text>
        <dbReference type="Rhea" id="RHEA:13065"/>
        <dbReference type="ChEBI" id="CHEBI:15377"/>
        <dbReference type="ChEBI" id="CHEBI:15378"/>
        <dbReference type="ChEBI" id="CHEBI:30616"/>
        <dbReference type="ChEBI" id="CHEBI:43474"/>
        <dbReference type="ChEBI" id="CHEBI:456216"/>
        <dbReference type="EC" id="5.6.2.4"/>
    </reaction>
</comment>
<name>A0A1F5GVP2_9BACT</name>
<evidence type="ECO:0000256" key="1">
    <source>
        <dbReference type="ARBA" id="ARBA00009922"/>
    </source>
</evidence>
<evidence type="ECO:0000256" key="6">
    <source>
        <dbReference type="ARBA" id="ARBA00023125"/>
    </source>
</evidence>
<evidence type="ECO:0000256" key="11">
    <source>
        <dbReference type="PROSITE-ProRule" id="PRU00560"/>
    </source>
</evidence>
<evidence type="ECO:0000259" key="12">
    <source>
        <dbReference type="PROSITE" id="PS51198"/>
    </source>
</evidence>
<dbReference type="PROSITE" id="PS51198">
    <property type="entry name" value="UVRD_HELICASE_ATP_BIND"/>
    <property type="match status" value="1"/>
</dbReference>
<dbReference type="Proteomes" id="UP000176666">
    <property type="component" value="Unassembled WGS sequence"/>
</dbReference>
<evidence type="ECO:0000256" key="10">
    <source>
        <dbReference type="ARBA" id="ARBA00048988"/>
    </source>
</evidence>
<dbReference type="PANTHER" id="PTHR11070:SF2">
    <property type="entry name" value="ATP-DEPENDENT DNA HELICASE SRS2"/>
    <property type="match status" value="1"/>
</dbReference>
<sequence length="631" mass="71914">MPDKTKILEKLDEEQQKAVLATEGPVLVLAGAGSGKTRVLTYKTTYLISQNVKPQNILAVTFTNKAANEMKERITKLLVHSSPFDNLRVMLSKVEASQFTDKKVRSVNRQPSTVNNLPFVGTFHSFCAKLLRIEGKFIGIPSGYIIYDDNDSLTLIKKIMKEENISVKNFRPSSILSAISSAKGELISDSDYSQFAHGPFAKTVAEVYSLYQKELKKFNACDFDDLLVKTVELFRLYSNILNKYASRFKYVLVDEYQDVNTVQYVLTKQLSSVWGNLTVVGDAAQAIYSFRGADFRNILNFERDFPKAKVFNLEQNYRSTQIILNSANAVIARNSTHPVLKLWTKNPNGEKITIYNAHNEVDEANFIVEHTISSNLPYSSFAILYRTNAQSRTVEEAFLHANIPYRLYGGVRFYERKEIKDVLAYLRLIENPQDNIAKNRIEKLGKKRFENFSQLLNQQGKRKKRLKPIELIDEILEKTDYLSLIDDGSEQGLMRVENVKELRSVASDYENLSLFLENIALMENKVTPDKSYENTNTLDAVTLMTVHAAKGLEFDVIFVIGMEEGLFPHSRSMLDSAQLEEERRLAYVAMTRAKQKLYLSYASQRLYFGTTSTNLISRFVMDIPQELVSAV</sequence>
<dbReference type="CDD" id="cd17932">
    <property type="entry name" value="DEXQc_UvrD"/>
    <property type="match status" value="1"/>
</dbReference>
<dbReference type="Gene3D" id="1.10.486.10">
    <property type="entry name" value="PCRA, domain 4"/>
    <property type="match status" value="2"/>
</dbReference>
<dbReference type="FunFam" id="1.10.10.160:FF:000001">
    <property type="entry name" value="ATP-dependent DNA helicase"/>
    <property type="match status" value="1"/>
</dbReference>
<dbReference type="Pfam" id="PF13361">
    <property type="entry name" value="UvrD_C"/>
    <property type="match status" value="2"/>
</dbReference>